<reference evidence="2" key="1">
    <citation type="submission" date="2022-05" db="EMBL/GenBank/DDBJ databases">
        <authorList>
            <person name="Okamura Y."/>
        </authorList>
    </citation>
    <scope>NUCLEOTIDE SEQUENCE</scope>
</reference>
<feature type="region of interest" description="Disordered" evidence="1">
    <location>
        <begin position="56"/>
        <end position="95"/>
    </location>
</feature>
<feature type="compositionally biased region" description="Polar residues" evidence="1">
    <location>
        <begin position="60"/>
        <end position="76"/>
    </location>
</feature>
<organism evidence="2 3">
    <name type="scientific">Pieris brassicae</name>
    <name type="common">White butterfly</name>
    <name type="synonym">Large white butterfly</name>
    <dbReference type="NCBI Taxonomy" id="7116"/>
    <lineage>
        <taxon>Eukaryota</taxon>
        <taxon>Metazoa</taxon>
        <taxon>Ecdysozoa</taxon>
        <taxon>Arthropoda</taxon>
        <taxon>Hexapoda</taxon>
        <taxon>Insecta</taxon>
        <taxon>Pterygota</taxon>
        <taxon>Neoptera</taxon>
        <taxon>Endopterygota</taxon>
        <taxon>Lepidoptera</taxon>
        <taxon>Glossata</taxon>
        <taxon>Ditrysia</taxon>
        <taxon>Papilionoidea</taxon>
        <taxon>Pieridae</taxon>
        <taxon>Pierinae</taxon>
        <taxon>Pieris</taxon>
    </lineage>
</organism>
<protein>
    <submittedName>
        <fullName evidence="2">Uncharacterized protein</fullName>
    </submittedName>
</protein>
<comment type="caution">
    <text evidence="2">The sequence shown here is derived from an EMBL/GenBank/DDBJ whole genome shotgun (WGS) entry which is preliminary data.</text>
</comment>
<evidence type="ECO:0000256" key="1">
    <source>
        <dbReference type="SAM" id="MobiDB-lite"/>
    </source>
</evidence>
<keyword evidence="3" id="KW-1185">Reference proteome</keyword>
<evidence type="ECO:0000313" key="2">
    <source>
        <dbReference type="EMBL" id="CAH4034369.1"/>
    </source>
</evidence>
<dbReference type="AlphaFoldDB" id="A0A9P0XGV5"/>
<accession>A0A9P0XGV5</accession>
<gene>
    <name evidence="2" type="ORF">PIBRA_LOCUS10553</name>
</gene>
<proteinExistence type="predicted"/>
<evidence type="ECO:0000313" key="3">
    <source>
        <dbReference type="Proteomes" id="UP001152562"/>
    </source>
</evidence>
<name>A0A9P0XGV5_PIEBR</name>
<dbReference type="EMBL" id="CALOZG010000040">
    <property type="protein sequence ID" value="CAH4034369.1"/>
    <property type="molecule type" value="Genomic_DNA"/>
</dbReference>
<dbReference type="Proteomes" id="UP001152562">
    <property type="component" value="Unassembled WGS sequence"/>
</dbReference>
<sequence length="177" mass="20258">MEVEEELACLCLIQKLKKRQYWVHPILRDRLTHGQFVKHAEDSILLLFLKLTTPGKERQSNFSNDTETDVDMNNGNDNDEMPPPANKGKPNPSDDQFIKILEKSENTIKPEPKCLRAKIGIYNLIAQYQTSSHSPLASNYSSENYWWYYYYTTGGRDTAPATPSSVSTSNEDSYSNK</sequence>